<sequence>MKHVSTCFVSLFLALVALSFGSGVAARACNNAPELCDTSYDQITHLGAHDSPFLRDSSTGFSSFGNQFFNSTIQLDAGVRLLSAQIHVASNKETNAREIHLCHTSCGLFDVGLFEDWLWEIHLWMAANPNEVVTLVLVNMDGINAVELESYYAKADIAHYGYVPENINHAPAPSTEFKKTWPTLGEMIDGKGRLVTFVQPLNPDKMNAPYLLNEFDFVWENAYDVRNATDFACKPDRPSNTTTIDQERDSGKLFLMNHMLYWQQAMGIEVPDIRNINDTNSWDSTGGLGDHMTMCGQQVTRQPTFVLVDFFNVGPAIKAVDIFNGIDEPVGRKNVTTEVIEGGAGMDYYVSAGEKFVRGKKSKAAKAREAEKAQQEWQARKERRSQELGQKTAAELEEEDMKEQFKKHVKSNAAVMGPLGKMVDEMHDPNKIDKYFEPPKEEFFEKRDDVGIDFYEMDLDTGVRRKVDKVGTAESRQREKETNQMIEESMKNPNYDDAELNRRLMDGLMTNPAFADLTEELKEIKESILTKEEERKIEEEARKEAQPAIDEMGATMRMAIHEAVTNLLNDPDVGDAKPDLQAVLDKLPDVEDVQSPEFQLLLDRATEKVNNNSKIQEKLKAGSENETDEERQKWADFEQDVEDLTNPEAEVDDMGMPNPGILEDPEEINELMRQMRDILKSTNIDGGLSAEMEQMLSEPMADMNDEDVDKDGVNFNEDDDPSELAAKIARLAESKSKEAPQPDADEEEHIPPELKAKVDKIMEDPRLMEKLVYIQKLIDKHQPKRDPNDLTQIDAELAPDPYELEDVRTTTLAQRMAAARADPEHAAALRSLRVKLQPPFNISPALKSFNQAIEFAYIGANDDVRRILWRSYQKARTLPTFLQHLSDDAWDILYYSQAVTWSGNQNRTDHLRMLLNDLAKVGKSGPPTHPSNIGQHQEAARLEAEQREMKRLEQAQEETAKVEA</sequence>
<feature type="compositionally biased region" description="Basic and acidic residues" evidence="2">
    <location>
        <begin position="370"/>
        <end position="386"/>
    </location>
</feature>
<gene>
    <name evidence="4" type="ORF">SLS59_000561</name>
</gene>
<name>A0ABR3S2K8_9PLEO</name>
<feature type="chain" id="PRO_5045870902" evidence="3">
    <location>
        <begin position="27"/>
        <end position="964"/>
    </location>
</feature>
<dbReference type="Proteomes" id="UP001521222">
    <property type="component" value="Unassembled WGS sequence"/>
</dbReference>
<comment type="caution">
    <text evidence="4">The sequence shown here is derived from an EMBL/GenBank/DDBJ whole genome shotgun (WGS) entry which is preliminary data.</text>
</comment>
<dbReference type="Pfam" id="PF26146">
    <property type="entry name" value="PI-PLC_X"/>
    <property type="match status" value="1"/>
</dbReference>
<dbReference type="PANTHER" id="PTHR13593:SF80">
    <property type="entry name" value="PLC-LIKE PHOSPHODIESTERASE"/>
    <property type="match status" value="1"/>
</dbReference>
<dbReference type="SUPFAM" id="SSF51695">
    <property type="entry name" value="PLC-like phosphodiesterases"/>
    <property type="match status" value="1"/>
</dbReference>
<evidence type="ECO:0000256" key="1">
    <source>
        <dbReference type="SAM" id="Coils"/>
    </source>
</evidence>
<feature type="region of interest" description="Disordered" evidence="2">
    <location>
        <begin position="370"/>
        <end position="398"/>
    </location>
</feature>
<reference evidence="4 5" key="1">
    <citation type="submission" date="2024-02" db="EMBL/GenBank/DDBJ databases">
        <title>De novo assembly and annotation of 12 fungi associated with fruit tree decline syndrome in Ontario, Canada.</title>
        <authorList>
            <person name="Sulman M."/>
            <person name="Ellouze W."/>
            <person name="Ilyukhin E."/>
        </authorList>
    </citation>
    <scope>NUCLEOTIDE SEQUENCE [LARGE SCALE GENOMIC DNA]</scope>
    <source>
        <strain evidence="4 5">M97-236</strain>
    </source>
</reference>
<dbReference type="InterPro" id="IPR051057">
    <property type="entry name" value="PI-PLC_domain"/>
</dbReference>
<feature type="region of interest" description="Disordered" evidence="2">
    <location>
        <begin position="613"/>
        <end position="632"/>
    </location>
</feature>
<organism evidence="4 5">
    <name type="scientific">Nothophoma quercina</name>
    <dbReference type="NCBI Taxonomy" id="749835"/>
    <lineage>
        <taxon>Eukaryota</taxon>
        <taxon>Fungi</taxon>
        <taxon>Dikarya</taxon>
        <taxon>Ascomycota</taxon>
        <taxon>Pezizomycotina</taxon>
        <taxon>Dothideomycetes</taxon>
        <taxon>Pleosporomycetidae</taxon>
        <taxon>Pleosporales</taxon>
        <taxon>Pleosporineae</taxon>
        <taxon>Didymellaceae</taxon>
        <taxon>Nothophoma</taxon>
    </lineage>
</organism>
<dbReference type="PANTHER" id="PTHR13593">
    <property type="match status" value="1"/>
</dbReference>
<evidence type="ECO:0000256" key="2">
    <source>
        <dbReference type="SAM" id="MobiDB-lite"/>
    </source>
</evidence>
<feature type="coiled-coil region" evidence="1">
    <location>
        <begin position="514"/>
        <end position="541"/>
    </location>
</feature>
<protein>
    <submittedName>
        <fullName evidence="4">Uncharacterized protein</fullName>
    </submittedName>
</protein>
<proteinExistence type="predicted"/>
<keyword evidence="1" id="KW-0175">Coiled coil</keyword>
<dbReference type="Gene3D" id="3.20.20.190">
    <property type="entry name" value="Phosphatidylinositol (PI) phosphodiesterase"/>
    <property type="match status" value="1"/>
</dbReference>
<keyword evidence="5" id="KW-1185">Reference proteome</keyword>
<feature type="region of interest" description="Disordered" evidence="2">
    <location>
        <begin position="921"/>
        <end position="944"/>
    </location>
</feature>
<evidence type="ECO:0000256" key="3">
    <source>
        <dbReference type="SAM" id="SignalP"/>
    </source>
</evidence>
<evidence type="ECO:0000313" key="4">
    <source>
        <dbReference type="EMBL" id="KAL1610924.1"/>
    </source>
</evidence>
<dbReference type="EMBL" id="JAKIXB020000002">
    <property type="protein sequence ID" value="KAL1610924.1"/>
    <property type="molecule type" value="Genomic_DNA"/>
</dbReference>
<accession>A0ABR3S2K8</accession>
<feature type="region of interest" description="Disordered" evidence="2">
    <location>
        <begin position="733"/>
        <end position="755"/>
    </location>
</feature>
<evidence type="ECO:0000313" key="5">
    <source>
        <dbReference type="Proteomes" id="UP001521222"/>
    </source>
</evidence>
<feature type="signal peptide" evidence="3">
    <location>
        <begin position="1"/>
        <end position="26"/>
    </location>
</feature>
<dbReference type="InterPro" id="IPR017946">
    <property type="entry name" value="PLC-like_Pdiesterase_TIM-brl"/>
</dbReference>
<keyword evidence="3" id="KW-0732">Signal</keyword>